<feature type="region of interest" description="Disordered" evidence="1">
    <location>
        <begin position="852"/>
        <end position="888"/>
    </location>
</feature>
<accession>A0A2Z7BSJ2</accession>
<feature type="region of interest" description="Disordered" evidence="1">
    <location>
        <begin position="253"/>
        <end position="285"/>
    </location>
</feature>
<evidence type="ECO:0000313" key="3">
    <source>
        <dbReference type="Proteomes" id="UP000250235"/>
    </source>
</evidence>
<evidence type="ECO:0000313" key="2">
    <source>
        <dbReference type="EMBL" id="KZV37572.1"/>
    </source>
</evidence>
<keyword evidence="3" id="KW-1185">Reference proteome</keyword>
<sequence length="888" mass="99503">MASSYISNALQINFESVLEITDNAEMVSMFKTLESTGLRGFLGCSSVLYERELEQFFDTAMVKDGDITCEVSGKVLTTSEDRFAGVFGLPTEGLVNLSEVPKDLVYDARSIFSQSGEPISTYGKKRLMKYELRLLNDVLAKSITVKAGSFDVVTHERFLMMTAIHFGIQVNWSKILFGVLKEMVDKTLKKAKGFAAKICVLLKGDSVVTMGEATTFPPLKILSAKTVKTYIATNETIDARGKIDEPGVAKIARSKKRPIATGDESAVTKKKRTSKRKSSSSKDNMDIVSVAQEAIPLQTFESSTAVSVEKRAAVEEAIGEQSVEPTTDTIEKETVSTADEFDNVIAQEFAARQADRIVESASEKPTTDTIEKETVSTADEFDNVIAQETGTRPVFPRFLLQIKGRHPFWKEIRLKESFSFKKLANLKIEDIYAKEELVLSWDEADSTRVALHGKMHILTKYRELLIRKFLEARKSNFVPSEGSSATDLKVLDWLSDLHLFVLEELKEQMLAHGLTWEKTTKTMVNGSLLIQEGNDQWMKIPRLAVSCRLEILRQLSYVDTLPPVSEFFKMIRKRWADVCIEAVEFFVSGKLLPLGSLNFCRSNTAGSEFGYRRTTVTSWGWSQLCIDFLCYSLFGGFSTVDIRNFVSAIALDRSVFRETTNFDSVRPDSPSTSAISSMRFDEDDTAATQFSLPVISTDLTEALAQLRASVEQIHFEKIRRKDDVDKLRDILLMHIRDLEKKFSEIFDAQDRAYRALLNNIRKDIHDQKTLLSRDVLTSQQKLSTQVTVVAFDNADIRKEVKEKRAILTDLDGQVATVRSELLDFRAKAKENHLNLSTQLGFLVDYINRGGDAKKGEGGSSSRTQPPPNDQSRPSGGNGSRADDQSRLC</sequence>
<gene>
    <name evidence="2" type="ORF">F511_17917</name>
</gene>
<protein>
    <recommendedName>
        <fullName evidence="4">Dystroglycan-like</fullName>
    </recommendedName>
</protein>
<evidence type="ECO:0000256" key="1">
    <source>
        <dbReference type="SAM" id="MobiDB-lite"/>
    </source>
</evidence>
<reference evidence="2 3" key="1">
    <citation type="journal article" date="2015" name="Proc. Natl. Acad. Sci. U.S.A.">
        <title>The resurrection genome of Boea hygrometrica: A blueprint for survival of dehydration.</title>
        <authorList>
            <person name="Xiao L."/>
            <person name="Yang G."/>
            <person name="Zhang L."/>
            <person name="Yang X."/>
            <person name="Zhao S."/>
            <person name="Ji Z."/>
            <person name="Zhou Q."/>
            <person name="Hu M."/>
            <person name="Wang Y."/>
            <person name="Chen M."/>
            <person name="Xu Y."/>
            <person name="Jin H."/>
            <person name="Xiao X."/>
            <person name="Hu G."/>
            <person name="Bao F."/>
            <person name="Hu Y."/>
            <person name="Wan P."/>
            <person name="Li L."/>
            <person name="Deng X."/>
            <person name="Kuang T."/>
            <person name="Xiang C."/>
            <person name="Zhu J.K."/>
            <person name="Oliver M.J."/>
            <person name="He Y."/>
        </authorList>
    </citation>
    <scope>NUCLEOTIDE SEQUENCE [LARGE SCALE GENOMIC DNA]</scope>
    <source>
        <strain evidence="3">cv. XS01</strain>
    </source>
</reference>
<feature type="compositionally biased region" description="Basic residues" evidence="1">
    <location>
        <begin position="268"/>
        <end position="279"/>
    </location>
</feature>
<dbReference type="Proteomes" id="UP000250235">
    <property type="component" value="Unassembled WGS sequence"/>
</dbReference>
<dbReference type="EMBL" id="KV002628">
    <property type="protein sequence ID" value="KZV37572.1"/>
    <property type="molecule type" value="Genomic_DNA"/>
</dbReference>
<organism evidence="2 3">
    <name type="scientific">Dorcoceras hygrometricum</name>
    <dbReference type="NCBI Taxonomy" id="472368"/>
    <lineage>
        <taxon>Eukaryota</taxon>
        <taxon>Viridiplantae</taxon>
        <taxon>Streptophyta</taxon>
        <taxon>Embryophyta</taxon>
        <taxon>Tracheophyta</taxon>
        <taxon>Spermatophyta</taxon>
        <taxon>Magnoliopsida</taxon>
        <taxon>eudicotyledons</taxon>
        <taxon>Gunneridae</taxon>
        <taxon>Pentapetalae</taxon>
        <taxon>asterids</taxon>
        <taxon>lamiids</taxon>
        <taxon>Lamiales</taxon>
        <taxon>Gesneriaceae</taxon>
        <taxon>Didymocarpoideae</taxon>
        <taxon>Trichosporeae</taxon>
        <taxon>Loxocarpinae</taxon>
        <taxon>Dorcoceras</taxon>
    </lineage>
</organism>
<evidence type="ECO:0008006" key="4">
    <source>
        <dbReference type="Google" id="ProtNLM"/>
    </source>
</evidence>
<proteinExistence type="predicted"/>
<name>A0A2Z7BSJ2_9LAMI</name>
<dbReference type="AlphaFoldDB" id="A0A2Z7BSJ2"/>
<feature type="compositionally biased region" description="Polar residues" evidence="1">
    <location>
        <begin position="859"/>
        <end position="874"/>
    </location>
</feature>